<proteinExistence type="predicted"/>
<evidence type="ECO:0000313" key="2">
    <source>
        <dbReference type="EMBL" id="AMS04121.1"/>
    </source>
</evidence>
<evidence type="ECO:0000259" key="1">
    <source>
        <dbReference type="PROSITE" id="PS50911"/>
    </source>
</evidence>
<protein>
    <recommendedName>
        <fullName evidence="1">Peptidase C51 domain-containing protein</fullName>
    </recommendedName>
</protein>
<dbReference type="InterPro" id="IPR038765">
    <property type="entry name" value="Papain-like_cys_pep_sf"/>
</dbReference>
<dbReference type="InterPro" id="IPR007921">
    <property type="entry name" value="CHAP_dom"/>
</dbReference>
<organism evidence="2 3">
    <name type="scientific">Acidipropionibacterium acidipropionici</name>
    <dbReference type="NCBI Taxonomy" id="1748"/>
    <lineage>
        <taxon>Bacteria</taxon>
        <taxon>Bacillati</taxon>
        <taxon>Actinomycetota</taxon>
        <taxon>Actinomycetes</taxon>
        <taxon>Propionibacteriales</taxon>
        <taxon>Propionibacteriaceae</taxon>
        <taxon>Acidipropionibacterium</taxon>
    </lineage>
</organism>
<dbReference type="AlphaFoldDB" id="A0AAC9AMJ9"/>
<dbReference type="Gene3D" id="3.90.1720.10">
    <property type="entry name" value="endopeptidase domain like (from Nostoc punctiforme)"/>
    <property type="match status" value="1"/>
</dbReference>
<reference evidence="2 3" key="1">
    <citation type="submission" date="2016-02" db="EMBL/GenBank/DDBJ databases">
        <title>Complete Genome Sequence of Propionibacterium acidipropionici ATCC 55737.</title>
        <authorList>
            <person name="Luna Flores C.H."/>
            <person name="Nielsen L.K."/>
            <person name="Marcellin E."/>
        </authorList>
    </citation>
    <scope>NUCLEOTIDE SEQUENCE [LARGE SCALE GENOMIC DNA]</scope>
    <source>
        <strain evidence="2 3">ATCC 55737</strain>
    </source>
</reference>
<sequence length="387" mass="39918">MKKIWVLAIGLAGVLVLAIVAGGVLMIGLPLLAAGTLNSEQNAQTTSIDCGDGTSRTTYTFSKTPDAPAKGLTARQQSLVGAIVAAATKTRMGTQAAVIAVMTAAQESDLGVNPAIKIPNADGDAGPFQQRTLPGWYGTLAQVNNDGYAATAFLKGVDVTTRAQGAAGPPGYHIPGLADVPGWKTMSASAAAQAVQRSAYPTAYARHESMARAAVAAAGGATGSEGGGCTTAGTANASGDIKAYTDFMTSKGFTPGDTSMVEDPWGFYYGECTGYAVWAVRNHTRQKDFQNYWKGAHFSNANHWAIAARQVGISVSATPKAGDIAQTTKYASGHVAYVSKVNTNGTFDVIEANWGPCANTPCHTMGSRTGLKPGVDFENFIDFGAGS</sequence>
<name>A0AAC9AMJ9_9ACTN</name>
<dbReference type="Pfam" id="PF05257">
    <property type="entry name" value="CHAP"/>
    <property type="match status" value="1"/>
</dbReference>
<dbReference type="EMBL" id="CP014352">
    <property type="protein sequence ID" value="AMS04121.1"/>
    <property type="molecule type" value="Genomic_DNA"/>
</dbReference>
<dbReference type="Proteomes" id="UP000075221">
    <property type="component" value="Chromosome"/>
</dbReference>
<gene>
    <name evidence="2" type="ORF">AXH35_00115</name>
</gene>
<feature type="domain" description="Peptidase C51" evidence="1">
    <location>
        <begin position="247"/>
        <end position="382"/>
    </location>
</feature>
<dbReference type="SUPFAM" id="SSF54001">
    <property type="entry name" value="Cysteine proteinases"/>
    <property type="match status" value="1"/>
</dbReference>
<dbReference type="PROSITE" id="PS50911">
    <property type="entry name" value="CHAP"/>
    <property type="match status" value="1"/>
</dbReference>
<evidence type="ECO:0000313" key="3">
    <source>
        <dbReference type="Proteomes" id="UP000075221"/>
    </source>
</evidence>
<accession>A0AAC9AMJ9</accession>
<dbReference type="RefSeq" id="WP_062818714.1">
    <property type="nucleotide sequence ID" value="NZ_CP014352.1"/>
</dbReference>